<gene>
    <name evidence="1" type="ORF">QJS64_11430</name>
</gene>
<evidence type="ECO:0000313" key="2">
    <source>
        <dbReference type="Proteomes" id="UP001239169"/>
    </source>
</evidence>
<organism evidence="1 2">
    <name type="scientific">Paraclostridium bifermentans</name>
    <name type="common">Clostridium bifermentans</name>
    <dbReference type="NCBI Taxonomy" id="1490"/>
    <lineage>
        <taxon>Bacteria</taxon>
        <taxon>Bacillati</taxon>
        <taxon>Bacillota</taxon>
        <taxon>Clostridia</taxon>
        <taxon>Peptostreptococcales</taxon>
        <taxon>Peptostreptococcaceae</taxon>
        <taxon>Paraclostridium</taxon>
    </lineage>
</organism>
<evidence type="ECO:0000313" key="1">
    <source>
        <dbReference type="EMBL" id="WGX74762.1"/>
    </source>
</evidence>
<dbReference type="Proteomes" id="UP001239169">
    <property type="component" value="Chromosome"/>
</dbReference>
<dbReference type="Pfam" id="PF11185">
    <property type="entry name" value="DUF2971"/>
    <property type="match status" value="1"/>
</dbReference>
<reference evidence="1 2" key="1">
    <citation type="submission" date="2023-04" db="EMBL/GenBank/DDBJ databases">
        <title>Bacteria Genome Submission.</title>
        <authorList>
            <person name="Isaac P."/>
        </authorList>
    </citation>
    <scope>NUCLEOTIDE SEQUENCE [LARGE SCALE GENOMIC DNA]</scope>
    <source>
        <strain evidence="1 2">SampleS7P1</strain>
    </source>
</reference>
<keyword evidence="2" id="KW-1185">Reference proteome</keyword>
<name>A0ABY8R1K6_PARBF</name>
<proteinExistence type="predicted"/>
<sequence>MKMKWEEKFIELYTKGKVQEAKDLKNIHVPSKLYKYQKIDENRLKNLEDGKLYFSNREHLNDPFDLLPVHYNEDEIIYFLKGEDCPANNLSKSEIISKIDRVLNSFSDHIKILSLSTSIYNIPLWTHYGDNHRGMCIEYDIDNLDRNSDFYDCLLKVSYIDKKVEITEVLKNTLSNLINNDELKLDSMFLLYFTLTMKHKSWQYENEWRIILKSNSGECGIEKSLMKVKAIYLGKDCSKEDRERVVEISKKLNCKVYKMEYSKGIDFRLIPKRYRNFKNFYTFCA</sequence>
<protein>
    <submittedName>
        <fullName evidence="1">DUF2971 domain-containing protein</fullName>
    </submittedName>
</protein>
<dbReference type="InterPro" id="IPR021352">
    <property type="entry name" value="DUF2971"/>
</dbReference>
<dbReference type="EMBL" id="CP124685">
    <property type="protein sequence ID" value="WGX74762.1"/>
    <property type="molecule type" value="Genomic_DNA"/>
</dbReference>
<accession>A0ABY8R1K6</accession>